<gene>
    <name evidence="1" type="ORF">A4U43_C04F35520</name>
</gene>
<proteinExistence type="predicted"/>
<accession>A0A5P1FAY8</accession>
<dbReference type="EMBL" id="CM007384">
    <property type="protein sequence ID" value="ONK73801.1"/>
    <property type="molecule type" value="Genomic_DNA"/>
</dbReference>
<evidence type="ECO:0000313" key="2">
    <source>
        <dbReference type="Proteomes" id="UP000243459"/>
    </source>
</evidence>
<evidence type="ECO:0000313" key="1">
    <source>
        <dbReference type="EMBL" id="ONK73801.1"/>
    </source>
</evidence>
<dbReference type="Proteomes" id="UP000243459">
    <property type="component" value="Chromosome 4"/>
</dbReference>
<organism evidence="1 2">
    <name type="scientific">Asparagus officinalis</name>
    <name type="common">Garden asparagus</name>
    <dbReference type="NCBI Taxonomy" id="4686"/>
    <lineage>
        <taxon>Eukaryota</taxon>
        <taxon>Viridiplantae</taxon>
        <taxon>Streptophyta</taxon>
        <taxon>Embryophyta</taxon>
        <taxon>Tracheophyta</taxon>
        <taxon>Spermatophyta</taxon>
        <taxon>Magnoliopsida</taxon>
        <taxon>Liliopsida</taxon>
        <taxon>Asparagales</taxon>
        <taxon>Asparagaceae</taxon>
        <taxon>Asparagoideae</taxon>
        <taxon>Asparagus</taxon>
    </lineage>
</organism>
<dbReference type="Gramene" id="ONK73801">
    <property type="protein sequence ID" value="ONK73801"/>
    <property type="gene ID" value="A4U43_C04F35520"/>
</dbReference>
<name>A0A5P1FAY8_ASPOF</name>
<sequence>MKRIVLALVRAAGYSSVHAVHVSDIFGMEAHPPVQVIHASTPNVEIQQAPKHGVSVSNSGTISDTVLQHPMHSFSGNLQMENPWKQVQRSGKIIEALQSRDCSMLHASTPTVELQQAPKYGVHVSVPGTSQQMHTFSGELNRAKEIPGAGSHLNLARARESRRTI</sequence>
<keyword evidence="2" id="KW-1185">Reference proteome</keyword>
<protein>
    <submittedName>
        <fullName evidence="1">Uncharacterized protein</fullName>
    </submittedName>
</protein>
<dbReference type="AlphaFoldDB" id="A0A5P1FAY8"/>
<reference evidence="2" key="1">
    <citation type="journal article" date="2017" name="Nat. Commun.">
        <title>The asparagus genome sheds light on the origin and evolution of a young Y chromosome.</title>
        <authorList>
            <person name="Harkess A."/>
            <person name="Zhou J."/>
            <person name="Xu C."/>
            <person name="Bowers J.E."/>
            <person name="Van der Hulst R."/>
            <person name="Ayyampalayam S."/>
            <person name="Mercati F."/>
            <person name="Riccardi P."/>
            <person name="McKain M.R."/>
            <person name="Kakrana A."/>
            <person name="Tang H."/>
            <person name="Ray J."/>
            <person name="Groenendijk J."/>
            <person name="Arikit S."/>
            <person name="Mathioni S.M."/>
            <person name="Nakano M."/>
            <person name="Shan H."/>
            <person name="Telgmann-Rauber A."/>
            <person name="Kanno A."/>
            <person name="Yue Z."/>
            <person name="Chen H."/>
            <person name="Li W."/>
            <person name="Chen Y."/>
            <person name="Xu X."/>
            <person name="Zhang Y."/>
            <person name="Luo S."/>
            <person name="Chen H."/>
            <person name="Gao J."/>
            <person name="Mao Z."/>
            <person name="Pires J.C."/>
            <person name="Luo M."/>
            <person name="Kudrna D."/>
            <person name="Wing R.A."/>
            <person name="Meyers B.C."/>
            <person name="Yi K."/>
            <person name="Kong H."/>
            <person name="Lavrijsen P."/>
            <person name="Sunseri F."/>
            <person name="Falavigna A."/>
            <person name="Ye Y."/>
            <person name="Leebens-Mack J.H."/>
            <person name="Chen G."/>
        </authorList>
    </citation>
    <scope>NUCLEOTIDE SEQUENCE [LARGE SCALE GENOMIC DNA]</scope>
    <source>
        <strain evidence="2">cv. DH0086</strain>
    </source>
</reference>